<dbReference type="PANTHER" id="PTHR48081:SF33">
    <property type="entry name" value="KYNURENINE FORMAMIDASE"/>
    <property type="match status" value="1"/>
</dbReference>
<dbReference type="Gene3D" id="3.40.50.1820">
    <property type="entry name" value="alpha/beta hydrolase"/>
    <property type="match status" value="1"/>
</dbReference>
<evidence type="ECO:0000259" key="2">
    <source>
        <dbReference type="Pfam" id="PF20434"/>
    </source>
</evidence>
<dbReference type="AlphaFoldDB" id="A0A382EWZ7"/>
<accession>A0A382EWZ7</accession>
<dbReference type="PANTHER" id="PTHR48081">
    <property type="entry name" value="AB HYDROLASE SUPERFAMILY PROTEIN C4A8.06C"/>
    <property type="match status" value="1"/>
</dbReference>
<feature type="domain" description="BD-FAE-like" evidence="2">
    <location>
        <begin position="59"/>
        <end position="150"/>
    </location>
</feature>
<dbReference type="EMBL" id="UINC01046798">
    <property type="protein sequence ID" value="SVB55256.1"/>
    <property type="molecule type" value="Genomic_DNA"/>
</dbReference>
<dbReference type="InterPro" id="IPR049492">
    <property type="entry name" value="BD-FAE-like_dom"/>
</dbReference>
<evidence type="ECO:0000313" key="3">
    <source>
        <dbReference type="EMBL" id="SVB55256.1"/>
    </source>
</evidence>
<evidence type="ECO:0000256" key="1">
    <source>
        <dbReference type="ARBA" id="ARBA00022801"/>
    </source>
</evidence>
<protein>
    <recommendedName>
        <fullName evidence="2">BD-FAE-like domain-containing protein</fullName>
    </recommendedName>
</protein>
<dbReference type="SUPFAM" id="SSF53474">
    <property type="entry name" value="alpha/beta-Hydrolases"/>
    <property type="match status" value="1"/>
</dbReference>
<dbReference type="Pfam" id="PF20434">
    <property type="entry name" value="BD-FAE"/>
    <property type="match status" value="1"/>
</dbReference>
<reference evidence="3" key="1">
    <citation type="submission" date="2018-05" db="EMBL/GenBank/DDBJ databases">
        <authorList>
            <person name="Lanie J.A."/>
            <person name="Ng W.-L."/>
            <person name="Kazmierczak K.M."/>
            <person name="Andrzejewski T.M."/>
            <person name="Davidsen T.M."/>
            <person name="Wayne K.J."/>
            <person name="Tettelin H."/>
            <person name="Glass J.I."/>
            <person name="Rusch D."/>
            <person name="Podicherti R."/>
            <person name="Tsui H.-C.T."/>
            <person name="Winkler M.E."/>
        </authorList>
    </citation>
    <scope>NUCLEOTIDE SEQUENCE</scope>
</reference>
<proteinExistence type="predicted"/>
<feature type="non-terminal residue" evidence="3">
    <location>
        <position position="150"/>
    </location>
</feature>
<sequence>MKVYLNYSQEELNSQYDQRSLVADTSPYISSWSEATQHAKSTFACRENIAYGEHRDEILDLYLPDRIEGDEELAPLLVFCHGGAWQRLTKDESGHMAAAYVPERVALAALNFSLAPDKNLSLIVGQVRRAVLYLYENARELMVNPKKIYV</sequence>
<dbReference type="InterPro" id="IPR029058">
    <property type="entry name" value="AB_hydrolase_fold"/>
</dbReference>
<gene>
    <name evidence="3" type="ORF">METZ01_LOCUS208110</name>
</gene>
<dbReference type="InterPro" id="IPR050300">
    <property type="entry name" value="GDXG_lipolytic_enzyme"/>
</dbReference>
<organism evidence="3">
    <name type="scientific">marine metagenome</name>
    <dbReference type="NCBI Taxonomy" id="408172"/>
    <lineage>
        <taxon>unclassified sequences</taxon>
        <taxon>metagenomes</taxon>
        <taxon>ecological metagenomes</taxon>
    </lineage>
</organism>
<dbReference type="GO" id="GO:0016787">
    <property type="term" value="F:hydrolase activity"/>
    <property type="evidence" value="ECO:0007669"/>
    <property type="project" value="UniProtKB-KW"/>
</dbReference>
<keyword evidence="1" id="KW-0378">Hydrolase</keyword>
<name>A0A382EWZ7_9ZZZZ</name>